<reference evidence="2" key="1">
    <citation type="submission" date="2020-07" db="EMBL/GenBank/DDBJ databases">
        <authorList>
            <person name="Partida-Martinez L."/>
            <person name="Huntemann M."/>
            <person name="Clum A."/>
            <person name="Wang J."/>
            <person name="Palaniappan K."/>
            <person name="Ritter S."/>
            <person name="Chen I.-M."/>
            <person name="Stamatis D."/>
            <person name="Reddy T."/>
            <person name="O'Malley R."/>
            <person name="Daum C."/>
            <person name="Shapiro N."/>
            <person name="Ivanova N."/>
            <person name="Kyrpides N."/>
            <person name="Woyke T."/>
        </authorList>
    </citation>
    <scope>NUCLEOTIDE SEQUENCE [LARGE SCALE GENOMIC DNA]</scope>
    <source>
        <strain evidence="2">AT2.8</strain>
    </source>
</reference>
<dbReference type="Gene3D" id="3.40.50.720">
    <property type="entry name" value="NAD(P)-binding Rossmann-like Domain"/>
    <property type="match status" value="1"/>
</dbReference>
<gene>
    <name evidence="1" type="ORF">F4694_002217</name>
</gene>
<dbReference type="InterPro" id="IPR036291">
    <property type="entry name" value="NAD(P)-bd_dom_sf"/>
</dbReference>
<dbReference type="EMBL" id="JACCBX010000004">
    <property type="protein sequence ID" value="NYE05464.1"/>
    <property type="molecule type" value="Genomic_DNA"/>
</dbReference>
<comment type="caution">
    <text evidence="1">The sequence shown here is derived from an EMBL/GenBank/DDBJ whole genome shotgun (WGS) entry which is preliminary data.</text>
</comment>
<dbReference type="SUPFAM" id="SSF51735">
    <property type="entry name" value="NAD(P)-binding Rossmann-fold domains"/>
    <property type="match status" value="1"/>
</dbReference>
<name>A0A852TDW1_9BACI</name>
<protein>
    <submittedName>
        <fullName evidence="1">NAD(P)-dependent dehydrogenase (Short-subunit alcohol dehydrogenase family)</fullName>
    </submittedName>
</protein>
<evidence type="ECO:0000313" key="1">
    <source>
        <dbReference type="EMBL" id="NYE05464.1"/>
    </source>
</evidence>
<accession>A0A852TDW1</accession>
<organism evidence="1 2">
    <name type="scientific">Neobacillus niacini</name>
    <dbReference type="NCBI Taxonomy" id="86668"/>
    <lineage>
        <taxon>Bacteria</taxon>
        <taxon>Bacillati</taxon>
        <taxon>Bacillota</taxon>
        <taxon>Bacilli</taxon>
        <taxon>Bacillales</taxon>
        <taxon>Bacillaceae</taxon>
        <taxon>Neobacillus</taxon>
    </lineage>
</organism>
<reference evidence="2" key="2">
    <citation type="submission" date="2020-08" db="EMBL/GenBank/DDBJ databases">
        <title>The Agave Microbiome: Exploring the role of microbial communities in plant adaptations to desert environments.</title>
        <authorList>
            <person name="Partida-Martinez L.P."/>
        </authorList>
    </citation>
    <scope>NUCLEOTIDE SEQUENCE [LARGE SCALE GENOMIC DNA]</scope>
    <source>
        <strain evidence="2">AT2.8</strain>
    </source>
</reference>
<dbReference type="Proteomes" id="UP000548423">
    <property type="component" value="Unassembled WGS sequence"/>
</dbReference>
<evidence type="ECO:0000313" key="2">
    <source>
        <dbReference type="Proteomes" id="UP000548423"/>
    </source>
</evidence>
<sequence length="58" mass="6180">MNSINLFRLQGKTAIITGRGRGLGEQIAEAYADTGANEVVLLIAVKVQAINEKNAHSN</sequence>
<proteinExistence type="predicted"/>
<dbReference type="AlphaFoldDB" id="A0A852TDW1"/>